<dbReference type="CDD" id="cd00383">
    <property type="entry name" value="trans_reg_C"/>
    <property type="match status" value="1"/>
</dbReference>
<dbReference type="GO" id="GO:0005829">
    <property type="term" value="C:cytosol"/>
    <property type="evidence" value="ECO:0007669"/>
    <property type="project" value="TreeGrafter"/>
</dbReference>
<dbReference type="InterPro" id="IPR016032">
    <property type="entry name" value="Sig_transdc_resp-reg_C-effctor"/>
</dbReference>
<dbReference type="InterPro" id="IPR011006">
    <property type="entry name" value="CheY-like_superfamily"/>
</dbReference>
<evidence type="ECO:0000256" key="2">
    <source>
        <dbReference type="ARBA" id="ARBA00023015"/>
    </source>
</evidence>
<keyword evidence="3 6" id="KW-0238">DNA-binding</keyword>
<keyword evidence="4" id="KW-0804">Transcription</keyword>
<dbReference type="PROSITE" id="PS51755">
    <property type="entry name" value="OMPR_PHOB"/>
    <property type="match status" value="1"/>
</dbReference>
<evidence type="ECO:0000256" key="1">
    <source>
        <dbReference type="ARBA" id="ARBA00022553"/>
    </source>
</evidence>
<dbReference type="PROSITE" id="PS50110">
    <property type="entry name" value="RESPONSE_REGULATORY"/>
    <property type="match status" value="1"/>
</dbReference>
<protein>
    <submittedName>
        <fullName evidence="9">Uncharacterized protein</fullName>
    </submittedName>
</protein>
<evidence type="ECO:0000256" key="4">
    <source>
        <dbReference type="ARBA" id="ARBA00023163"/>
    </source>
</evidence>
<dbReference type="KEGG" id="rain:Rai3103_04665"/>
<evidence type="ECO:0000313" key="10">
    <source>
        <dbReference type="Proteomes" id="UP000386847"/>
    </source>
</evidence>
<evidence type="ECO:0000259" key="7">
    <source>
        <dbReference type="PROSITE" id="PS50110"/>
    </source>
</evidence>
<dbReference type="SMART" id="SM00862">
    <property type="entry name" value="Trans_reg_C"/>
    <property type="match status" value="1"/>
</dbReference>
<evidence type="ECO:0000256" key="3">
    <source>
        <dbReference type="ARBA" id="ARBA00023125"/>
    </source>
</evidence>
<dbReference type="GO" id="GO:0006355">
    <property type="term" value="P:regulation of DNA-templated transcription"/>
    <property type="evidence" value="ECO:0007669"/>
    <property type="project" value="InterPro"/>
</dbReference>
<dbReference type="SUPFAM" id="SSF46894">
    <property type="entry name" value="C-terminal effector domain of the bipartite response regulators"/>
    <property type="match status" value="1"/>
</dbReference>
<comment type="caution">
    <text evidence="5">Lacks conserved residue(s) required for the propagation of feature annotation.</text>
</comment>
<dbReference type="PANTHER" id="PTHR48111:SF4">
    <property type="entry name" value="DNA-BINDING DUAL TRANSCRIPTIONAL REGULATOR OMPR"/>
    <property type="match status" value="1"/>
</dbReference>
<feature type="domain" description="OmpR/PhoB-type" evidence="8">
    <location>
        <begin position="62"/>
        <end position="159"/>
    </location>
</feature>
<dbReference type="GO" id="GO:0000976">
    <property type="term" value="F:transcription cis-regulatory region binding"/>
    <property type="evidence" value="ECO:0007669"/>
    <property type="project" value="TreeGrafter"/>
</dbReference>
<dbReference type="Pfam" id="PF00486">
    <property type="entry name" value="Trans_reg_C"/>
    <property type="match status" value="1"/>
</dbReference>
<feature type="DNA-binding region" description="OmpR/PhoB-type" evidence="6">
    <location>
        <begin position="62"/>
        <end position="159"/>
    </location>
</feature>
<accession>A0A5Q2FDB1</accession>
<evidence type="ECO:0000256" key="5">
    <source>
        <dbReference type="PROSITE-ProRule" id="PRU00169"/>
    </source>
</evidence>
<dbReference type="EMBL" id="CP045725">
    <property type="protein sequence ID" value="QGF23073.1"/>
    <property type="molecule type" value="Genomic_DNA"/>
</dbReference>
<evidence type="ECO:0000259" key="8">
    <source>
        <dbReference type="PROSITE" id="PS51755"/>
    </source>
</evidence>
<dbReference type="SUPFAM" id="SSF52172">
    <property type="entry name" value="CheY-like"/>
    <property type="match status" value="1"/>
</dbReference>
<name>A0A5Q2FDB1_9ACTN</name>
<dbReference type="AlphaFoldDB" id="A0A5Q2FDB1"/>
<dbReference type="InterPro" id="IPR001789">
    <property type="entry name" value="Sig_transdc_resp-reg_receiver"/>
</dbReference>
<dbReference type="Proteomes" id="UP000386847">
    <property type="component" value="Chromosome"/>
</dbReference>
<feature type="domain" description="Response regulatory" evidence="7">
    <location>
        <begin position="1"/>
        <end position="50"/>
    </location>
</feature>
<keyword evidence="1" id="KW-0597">Phosphoprotein</keyword>
<keyword evidence="10" id="KW-1185">Reference proteome</keyword>
<dbReference type="Gene3D" id="1.10.10.10">
    <property type="entry name" value="Winged helix-like DNA-binding domain superfamily/Winged helix DNA-binding domain"/>
    <property type="match status" value="1"/>
</dbReference>
<dbReference type="GO" id="GO:0000156">
    <property type="term" value="F:phosphorelay response regulator activity"/>
    <property type="evidence" value="ECO:0007669"/>
    <property type="project" value="TreeGrafter"/>
</dbReference>
<evidence type="ECO:0000313" key="9">
    <source>
        <dbReference type="EMBL" id="QGF23073.1"/>
    </source>
</evidence>
<evidence type="ECO:0000256" key="6">
    <source>
        <dbReference type="PROSITE-ProRule" id="PRU01091"/>
    </source>
</evidence>
<organism evidence="9 10">
    <name type="scientific">Raineyella fluvialis</name>
    <dbReference type="NCBI Taxonomy" id="2662261"/>
    <lineage>
        <taxon>Bacteria</taxon>
        <taxon>Bacillati</taxon>
        <taxon>Actinomycetota</taxon>
        <taxon>Actinomycetes</taxon>
        <taxon>Propionibacteriales</taxon>
        <taxon>Propionibacteriaceae</taxon>
        <taxon>Raineyella</taxon>
    </lineage>
</organism>
<sequence>MEGCASARVPPLTSRADDIDQLIGFSTGADDYLVKPANPRLLLARVAAVLRRTDGRRRAQEPTQVTLDGVRIDLERRSVTVNDTPVDLTRIQFDLLAVLAENPQRVLTRGQLVERVWGDWFGDDHHLDVHLSRLRQRISAAGGPRVAHAVRGVGFRFVD</sequence>
<proteinExistence type="predicted"/>
<dbReference type="GO" id="GO:0032993">
    <property type="term" value="C:protein-DNA complex"/>
    <property type="evidence" value="ECO:0007669"/>
    <property type="project" value="TreeGrafter"/>
</dbReference>
<dbReference type="InterPro" id="IPR039420">
    <property type="entry name" value="WalR-like"/>
</dbReference>
<dbReference type="RefSeq" id="WP_153571600.1">
    <property type="nucleotide sequence ID" value="NZ_CP045725.1"/>
</dbReference>
<gene>
    <name evidence="9" type="ORF">Rai3103_04665</name>
</gene>
<keyword evidence="2" id="KW-0805">Transcription regulation</keyword>
<dbReference type="Gene3D" id="6.10.250.690">
    <property type="match status" value="1"/>
</dbReference>
<dbReference type="InterPro" id="IPR036388">
    <property type="entry name" value="WH-like_DNA-bd_sf"/>
</dbReference>
<dbReference type="PANTHER" id="PTHR48111">
    <property type="entry name" value="REGULATOR OF RPOS"/>
    <property type="match status" value="1"/>
</dbReference>
<reference evidence="9 10" key="1">
    <citation type="submission" date="2019-10" db="EMBL/GenBank/DDBJ databases">
        <title>Genomic analysis of Raineyella sp. CBA3103.</title>
        <authorList>
            <person name="Roh S.W."/>
        </authorList>
    </citation>
    <scope>NUCLEOTIDE SEQUENCE [LARGE SCALE GENOMIC DNA]</scope>
    <source>
        <strain evidence="9 10">CBA3103</strain>
    </source>
</reference>
<dbReference type="InterPro" id="IPR001867">
    <property type="entry name" value="OmpR/PhoB-type_DNA-bd"/>
</dbReference>